<feature type="region of interest" description="Disordered" evidence="1">
    <location>
        <begin position="50"/>
        <end position="113"/>
    </location>
</feature>
<feature type="compositionally biased region" description="Basic and acidic residues" evidence="1">
    <location>
        <begin position="52"/>
        <end position="61"/>
    </location>
</feature>
<evidence type="ECO:0000313" key="3">
    <source>
        <dbReference type="Proteomes" id="UP001056035"/>
    </source>
</evidence>
<sequence length="113" mass="11848">MGDFVVLGPVVGRRASVGIRCVGCRVRMLSRDSFRPAIVVNTGSSTSVNRVDSSRVMRSDRSTGNSGTRRTPASVFESITRNRAPVAGRSGCGVLSPRSAPSGSMGFTSSALR</sequence>
<feature type="compositionally biased region" description="Polar residues" evidence="1">
    <location>
        <begin position="63"/>
        <end position="81"/>
    </location>
</feature>
<accession>A0ABY5DP02</accession>
<evidence type="ECO:0000313" key="2">
    <source>
        <dbReference type="EMBL" id="UTI62522.1"/>
    </source>
</evidence>
<proteinExistence type="predicted"/>
<dbReference type="RefSeq" id="WP_254569259.1">
    <property type="nucleotide sequence ID" value="NZ_CP098502.1"/>
</dbReference>
<gene>
    <name evidence="2" type="ORF">NBH00_14240</name>
</gene>
<protein>
    <submittedName>
        <fullName evidence="2">Uncharacterized protein</fullName>
    </submittedName>
</protein>
<organism evidence="2 3">
    <name type="scientific">Paraconexibacter antarcticus</name>
    <dbReference type="NCBI Taxonomy" id="2949664"/>
    <lineage>
        <taxon>Bacteria</taxon>
        <taxon>Bacillati</taxon>
        <taxon>Actinomycetota</taxon>
        <taxon>Thermoleophilia</taxon>
        <taxon>Solirubrobacterales</taxon>
        <taxon>Paraconexibacteraceae</taxon>
        <taxon>Paraconexibacter</taxon>
    </lineage>
</organism>
<keyword evidence="3" id="KW-1185">Reference proteome</keyword>
<dbReference type="Proteomes" id="UP001056035">
    <property type="component" value="Chromosome"/>
</dbReference>
<evidence type="ECO:0000256" key="1">
    <source>
        <dbReference type="SAM" id="MobiDB-lite"/>
    </source>
</evidence>
<dbReference type="EMBL" id="CP098502">
    <property type="protein sequence ID" value="UTI62522.1"/>
    <property type="molecule type" value="Genomic_DNA"/>
</dbReference>
<feature type="compositionally biased region" description="Polar residues" evidence="1">
    <location>
        <begin position="99"/>
        <end position="113"/>
    </location>
</feature>
<name>A0ABY5DP02_9ACTN</name>
<reference evidence="2 3" key="1">
    <citation type="submission" date="2022-06" db="EMBL/GenBank/DDBJ databases">
        <title>Paraconexibacter antarcticus.</title>
        <authorList>
            <person name="Kim C.S."/>
        </authorList>
    </citation>
    <scope>NUCLEOTIDE SEQUENCE [LARGE SCALE GENOMIC DNA]</scope>
    <source>
        <strain evidence="2 3">02-257</strain>
    </source>
</reference>